<dbReference type="EMBL" id="CP001801">
    <property type="protein sequence ID" value="ACX96796.1"/>
    <property type="molecule type" value="Genomic_DNA"/>
</dbReference>
<dbReference type="PANTHER" id="PTHR40065">
    <property type="entry name" value="RNA-BINDING PROTEIN YHBY"/>
    <property type="match status" value="1"/>
</dbReference>
<dbReference type="OrthoDB" id="9797519at2"/>
<evidence type="ECO:0000313" key="5">
    <source>
        <dbReference type="Proteomes" id="UP000009102"/>
    </source>
</evidence>
<accession>D0KVG6</accession>
<feature type="domain" description="CRM" evidence="3">
    <location>
        <begin position="1"/>
        <end position="97"/>
    </location>
</feature>
<dbReference type="SUPFAM" id="SSF75471">
    <property type="entry name" value="YhbY-like"/>
    <property type="match status" value="1"/>
</dbReference>
<dbReference type="InterPro" id="IPR001890">
    <property type="entry name" value="RNA-binding_CRM"/>
</dbReference>
<keyword evidence="5" id="KW-1185">Reference proteome</keyword>
<evidence type="ECO:0000259" key="3">
    <source>
        <dbReference type="PROSITE" id="PS51295"/>
    </source>
</evidence>
<dbReference type="NCBIfam" id="TIGR00253">
    <property type="entry name" value="RNA_bind_YhbY"/>
    <property type="match status" value="1"/>
</dbReference>
<dbReference type="RefSeq" id="WP_012824828.1">
    <property type="nucleotide sequence ID" value="NC_013422.1"/>
</dbReference>
<dbReference type="InterPro" id="IPR017924">
    <property type="entry name" value="RNA-binding_YhbY"/>
</dbReference>
<dbReference type="Pfam" id="PF01985">
    <property type="entry name" value="CRS1_YhbY"/>
    <property type="match status" value="1"/>
</dbReference>
<dbReference type="eggNOG" id="COG1534">
    <property type="taxonomic scope" value="Bacteria"/>
</dbReference>
<evidence type="ECO:0000256" key="2">
    <source>
        <dbReference type="PROSITE-ProRule" id="PRU00626"/>
    </source>
</evidence>
<sequence>MALTNKQKQFLRAQAHHLNPVVLLGQHGLTDAVMAEIELALSIHELIKVRIPGQDRDDKKNMMQQIATTTGSELVQSVGHIAVFYRPDPDGTRLALPKATPGTNRR</sequence>
<evidence type="ECO:0000313" key="4">
    <source>
        <dbReference type="EMBL" id="ACX96796.1"/>
    </source>
</evidence>
<dbReference type="GO" id="GO:0003723">
    <property type="term" value="F:RNA binding"/>
    <property type="evidence" value="ECO:0007669"/>
    <property type="project" value="UniProtKB-UniRule"/>
</dbReference>
<dbReference type="InterPro" id="IPR035920">
    <property type="entry name" value="YhbY-like_sf"/>
</dbReference>
<reference evidence="4 5" key="1">
    <citation type="submission" date="2009-10" db="EMBL/GenBank/DDBJ databases">
        <title>Complete sequence of Halothiobacillus neapolitanus c2.</title>
        <authorList>
            <consortium name="US DOE Joint Genome Institute"/>
            <person name="Lucas S."/>
            <person name="Copeland A."/>
            <person name="Lapidus A."/>
            <person name="Glavina del Rio T."/>
            <person name="Tice H."/>
            <person name="Bruce D."/>
            <person name="Goodwin L."/>
            <person name="Pitluck S."/>
            <person name="Davenport K."/>
            <person name="Brettin T."/>
            <person name="Detter J.C."/>
            <person name="Han C."/>
            <person name="Tapia R."/>
            <person name="Larimer F."/>
            <person name="Land M."/>
            <person name="Hauser L."/>
            <person name="Kyrpides N."/>
            <person name="Mikhailova N."/>
            <person name="Kerfeld C."/>
            <person name="Cannon G."/>
            <person name="Heinhort S."/>
        </authorList>
    </citation>
    <scope>NUCLEOTIDE SEQUENCE [LARGE SCALE GENOMIC DNA]</scope>
    <source>
        <strain evidence="5">ATCC 23641 / c2</strain>
    </source>
</reference>
<dbReference type="PROSITE" id="PS51295">
    <property type="entry name" value="CRM"/>
    <property type="match status" value="1"/>
</dbReference>
<dbReference type="Gene3D" id="3.30.110.60">
    <property type="entry name" value="YhbY-like"/>
    <property type="match status" value="1"/>
</dbReference>
<evidence type="ECO:0000256" key="1">
    <source>
        <dbReference type="ARBA" id="ARBA00022884"/>
    </source>
</evidence>
<dbReference type="PANTHER" id="PTHR40065:SF3">
    <property type="entry name" value="RNA-BINDING PROTEIN YHBY"/>
    <property type="match status" value="1"/>
</dbReference>
<protein>
    <recommendedName>
        <fullName evidence="3">CRM domain-containing protein</fullName>
    </recommendedName>
</protein>
<dbReference type="Proteomes" id="UP000009102">
    <property type="component" value="Chromosome"/>
</dbReference>
<name>D0KVG6_HALNC</name>
<dbReference type="AlphaFoldDB" id="D0KVG6"/>
<dbReference type="SMART" id="SM01103">
    <property type="entry name" value="CRS1_YhbY"/>
    <property type="match status" value="1"/>
</dbReference>
<dbReference type="KEGG" id="hna:Hneap_1974"/>
<organism evidence="4 5">
    <name type="scientific">Halothiobacillus neapolitanus (strain ATCC 23641 / DSM 15147 / CIP 104769 / NCIMB 8539 / c2)</name>
    <name type="common">Thiobacillus neapolitanus</name>
    <dbReference type="NCBI Taxonomy" id="555778"/>
    <lineage>
        <taxon>Bacteria</taxon>
        <taxon>Pseudomonadati</taxon>
        <taxon>Pseudomonadota</taxon>
        <taxon>Gammaproteobacteria</taxon>
        <taxon>Chromatiales</taxon>
        <taxon>Halothiobacillaceae</taxon>
        <taxon>Halothiobacillus</taxon>
    </lineage>
</organism>
<gene>
    <name evidence="4" type="ordered locus">Hneap_1974</name>
</gene>
<dbReference type="HOGENOM" id="CLU_095994_2_0_6"/>
<dbReference type="STRING" id="555778.Hneap_1974"/>
<proteinExistence type="predicted"/>
<keyword evidence="1 2" id="KW-0694">RNA-binding</keyword>
<dbReference type="InterPro" id="IPR051925">
    <property type="entry name" value="RNA-binding_domain"/>
</dbReference>